<dbReference type="AlphaFoldDB" id="A0AAD9LUE5"/>
<accession>A0AAD9LUE5</accession>
<evidence type="ECO:0000313" key="3">
    <source>
        <dbReference type="Proteomes" id="UP001259832"/>
    </source>
</evidence>
<dbReference type="InterPro" id="IPR056924">
    <property type="entry name" value="SH3_Tf2-1"/>
</dbReference>
<reference evidence="2" key="1">
    <citation type="submission" date="2023-08" db="EMBL/GenBank/DDBJ databases">
        <title>Reference Genome Resource for the Citrus Pathogen Phytophthora citrophthora.</title>
        <authorList>
            <person name="Moller H."/>
            <person name="Coetzee B."/>
            <person name="Rose L.J."/>
            <person name="Van Niekerk J.M."/>
        </authorList>
    </citation>
    <scope>NUCLEOTIDE SEQUENCE</scope>
    <source>
        <strain evidence="2">STE-U-9442</strain>
    </source>
</reference>
<sequence>MSSDPVGWKPSLKLVIRCGCTSTSEPRRGERTTKKLAFSWHGPYRIVSAVGENTYRVAIPSHPNRVVSINVNRLKRFQGR</sequence>
<feature type="domain" description="Tf2-1-like SH3-like" evidence="1">
    <location>
        <begin position="28"/>
        <end position="77"/>
    </location>
</feature>
<comment type="caution">
    <text evidence="2">The sequence shown here is derived from an EMBL/GenBank/DDBJ whole genome shotgun (WGS) entry which is preliminary data.</text>
</comment>
<gene>
    <name evidence="2" type="ORF">P3T76_001089</name>
</gene>
<protein>
    <recommendedName>
        <fullName evidence="1">Tf2-1-like SH3-like domain-containing protein</fullName>
    </recommendedName>
</protein>
<evidence type="ECO:0000259" key="1">
    <source>
        <dbReference type="Pfam" id="PF24626"/>
    </source>
</evidence>
<proteinExistence type="predicted"/>
<name>A0AAD9LUE5_9STRA</name>
<dbReference type="Proteomes" id="UP001259832">
    <property type="component" value="Unassembled WGS sequence"/>
</dbReference>
<dbReference type="EMBL" id="JASMQC010000002">
    <property type="protein sequence ID" value="KAK1947079.1"/>
    <property type="molecule type" value="Genomic_DNA"/>
</dbReference>
<keyword evidence="3" id="KW-1185">Reference proteome</keyword>
<dbReference type="Pfam" id="PF24626">
    <property type="entry name" value="SH3_Tf2-1"/>
    <property type="match status" value="1"/>
</dbReference>
<evidence type="ECO:0000313" key="2">
    <source>
        <dbReference type="EMBL" id="KAK1947079.1"/>
    </source>
</evidence>
<organism evidence="2 3">
    <name type="scientific">Phytophthora citrophthora</name>
    <dbReference type="NCBI Taxonomy" id="4793"/>
    <lineage>
        <taxon>Eukaryota</taxon>
        <taxon>Sar</taxon>
        <taxon>Stramenopiles</taxon>
        <taxon>Oomycota</taxon>
        <taxon>Peronosporomycetes</taxon>
        <taxon>Peronosporales</taxon>
        <taxon>Peronosporaceae</taxon>
        <taxon>Phytophthora</taxon>
    </lineage>
</organism>